<accession>Q2LWI1</accession>
<dbReference type="KEGG" id="sat:SYN_00082"/>
<dbReference type="STRING" id="56780.SYN_00082"/>
<evidence type="ECO:0000256" key="5">
    <source>
        <dbReference type="RuleBase" id="RU363041"/>
    </source>
</evidence>
<evidence type="ECO:0000256" key="4">
    <source>
        <dbReference type="ARBA" id="ARBA00023136"/>
    </source>
</evidence>
<keyword evidence="7" id="KW-1185">Reference proteome</keyword>
<protein>
    <recommendedName>
        <fullName evidence="5">Probable membrane transporter protein</fullName>
    </recommendedName>
</protein>
<evidence type="ECO:0000256" key="1">
    <source>
        <dbReference type="ARBA" id="ARBA00004141"/>
    </source>
</evidence>
<dbReference type="Pfam" id="PF01925">
    <property type="entry name" value="TauE"/>
    <property type="match status" value="1"/>
</dbReference>
<feature type="transmembrane region" description="Helical" evidence="5">
    <location>
        <begin position="67"/>
        <end position="100"/>
    </location>
</feature>
<dbReference type="PANTHER" id="PTHR43701:SF2">
    <property type="entry name" value="MEMBRANE TRANSPORTER PROTEIN YJNA-RELATED"/>
    <property type="match status" value="1"/>
</dbReference>
<feature type="transmembrane region" description="Helical" evidence="5">
    <location>
        <begin position="136"/>
        <end position="159"/>
    </location>
</feature>
<evidence type="ECO:0000256" key="2">
    <source>
        <dbReference type="ARBA" id="ARBA00022692"/>
    </source>
</evidence>
<dbReference type="eggNOG" id="COG0730">
    <property type="taxonomic scope" value="Bacteria"/>
</dbReference>
<keyword evidence="5" id="KW-1003">Cell membrane</keyword>
<dbReference type="InterPro" id="IPR051598">
    <property type="entry name" value="TSUP/Inactive_protease-like"/>
</dbReference>
<keyword evidence="4 5" id="KW-0472">Membrane</keyword>
<dbReference type="PANTHER" id="PTHR43701">
    <property type="entry name" value="MEMBRANE TRANSPORTER PROTEIN MJ0441-RELATED"/>
    <property type="match status" value="1"/>
</dbReference>
<dbReference type="HOGENOM" id="CLU_1433812_0_0_7"/>
<keyword evidence="2 5" id="KW-0812">Transmembrane</keyword>
<dbReference type="Proteomes" id="UP000001933">
    <property type="component" value="Chromosome"/>
</dbReference>
<dbReference type="AlphaFoldDB" id="Q2LWI1"/>
<dbReference type="EMBL" id="CP000252">
    <property type="protein sequence ID" value="ABC78441.1"/>
    <property type="molecule type" value="Genomic_DNA"/>
</dbReference>
<dbReference type="InterPro" id="IPR002781">
    <property type="entry name" value="TM_pro_TauE-like"/>
</dbReference>
<comment type="similarity">
    <text evidence="5">Belongs to the 4-toluene sulfonate uptake permease (TSUP) (TC 2.A.102) family.</text>
</comment>
<name>Q2LWI1_SYNAS</name>
<gene>
    <name evidence="6" type="ORF">SYN_00082</name>
</gene>
<evidence type="ECO:0000313" key="6">
    <source>
        <dbReference type="EMBL" id="ABC78441.1"/>
    </source>
</evidence>
<proteinExistence type="inferred from homology"/>
<dbReference type="GO" id="GO:0005886">
    <property type="term" value="C:plasma membrane"/>
    <property type="evidence" value="ECO:0007669"/>
    <property type="project" value="UniProtKB-SubCell"/>
</dbReference>
<reference evidence="6 7" key="1">
    <citation type="journal article" date="2007" name="Proc. Natl. Acad. Sci. U.S.A.">
        <title>The genome of Syntrophus aciditrophicus: life at the thermodynamic limit of microbial growth.</title>
        <authorList>
            <person name="McInerney M.J."/>
            <person name="Rohlin L."/>
            <person name="Mouttaki H."/>
            <person name="Kim U."/>
            <person name="Krupp R.S."/>
            <person name="Rios-Hernandez L."/>
            <person name="Sieber J."/>
            <person name="Struchtemeyer C.G."/>
            <person name="Bhattacharyya A."/>
            <person name="Campbell J.W."/>
            <person name="Gunsalus R.P."/>
        </authorList>
    </citation>
    <scope>NUCLEOTIDE SEQUENCE [LARGE SCALE GENOMIC DNA]</scope>
    <source>
        <strain evidence="6 7">SB</strain>
    </source>
</reference>
<sequence length="189" mass="19821">MTQTTSCGRIFTNLLINSIGYPCRSFTVEPLPRPGMKGVVSDAAHRSSVRPSYREHEGVFMLPPSPALLLLIGFIAGIAAGLFGIGGGVLIVPALVYLAGFPLHTAVGTSLAILLPPVGLAAVLTYYRYGQVNLKAALIVAAALFLGSWLGAILANHLSGPHLKLAFGIFVAGLGIYLIIGAMRQLAWI</sequence>
<feature type="transmembrane region" description="Helical" evidence="5">
    <location>
        <begin position="106"/>
        <end position="129"/>
    </location>
</feature>
<evidence type="ECO:0000313" key="7">
    <source>
        <dbReference type="Proteomes" id="UP000001933"/>
    </source>
</evidence>
<keyword evidence="3 5" id="KW-1133">Transmembrane helix</keyword>
<organism evidence="6 7">
    <name type="scientific">Syntrophus aciditrophicus (strain SB)</name>
    <dbReference type="NCBI Taxonomy" id="56780"/>
    <lineage>
        <taxon>Bacteria</taxon>
        <taxon>Pseudomonadati</taxon>
        <taxon>Thermodesulfobacteriota</taxon>
        <taxon>Syntrophia</taxon>
        <taxon>Syntrophales</taxon>
        <taxon>Syntrophaceae</taxon>
        <taxon>Syntrophus</taxon>
    </lineage>
</organism>
<dbReference type="InParanoid" id="Q2LWI1"/>
<evidence type="ECO:0000256" key="3">
    <source>
        <dbReference type="ARBA" id="ARBA00022989"/>
    </source>
</evidence>
<comment type="subcellular location">
    <subcellularLocation>
        <location evidence="5">Cell membrane</location>
        <topology evidence="5">Multi-pass membrane protein</topology>
    </subcellularLocation>
    <subcellularLocation>
        <location evidence="1">Membrane</location>
        <topology evidence="1">Multi-pass membrane protein</topology>
    </subcellularLocation>
</comment>
<feature type="transmembrane region" description="Helical" evidence="5">
    <location>
        <begin position="165"/>
        <end position="183"/>
    </location>
</feature>